<evidence type="ECO:0000259" key="1">
    <source>
        <dbReference type="PROSITE" id="PS50075"/>
    </source>
</evidence>
<organism evidence="2 3">
    <name type="scientific">Azoarcus taiwanensis</name>
    <dbReference type="NCBI Taxonomy" id="666964"/>
    <lineage>
        <taxon>Bacteria</taxon>
        <taxon>Pseudomonadati</taxon>
        <taxon>Pseudomonadota</taxon>
        <taxon>Betaproteobacteria</taxon>
        <taxon>Rhodocyclales</taxon>
        <taxon>Zoogloeaceae</taxon>
        <taxon>Azoarcus</taxon>
    </lineage>
</organism>
<sequence>MARLSRDEIRSIVIDCVSEIAPEADFDALKPERPWREQLEIDSFDFQNLLAAIETRAGVTVPEMDYAKLALFDEMLDYLEARQAA</sequence>
<proteinExistence type="predicted"/>
<dbReference type="RefSeq" id="WP_168988697.1">
    <property type="nucleotide sequence ID" value="NZ_CAWPHM010000316.1"/>
</dbReference>
<accession>A0A972JAH5</accession>
<dbReference type="Gene3D" id="1.10.1200.10">
    <property type="entry name" value="ACP-like"/>
    <property type="match status" value="1"/>
</dbReference>
<dbReference type="AlphaFoldDB" id="A0A972JAH5"/>
<dbReference type="InterPro" id="IPR036736">
    <property type="entry name" value="ACP-like_sf"/>
</dbReference>
<dbReference type="Proteomes" id="UP000599523">
    <property type="component" value="Unassembled WGS sequence"/>
</dbReference>
<dbReference type="PROSITE" id="PS50075">
    <property type="entry name" value="CARRIER"/>
    <property type="match status" value="1"/>
</dbReference>
<name>A0A972JAH5_9RHOO</name>
<keyword evidence="3" id="KW-1185">Reference proteome</keyword>
<dbReference type="SUPFAM" id="SSF47336">
    <property type="entry name" value="ACP-like"/>
    <property type="match status" value="1"/>
</dbReference>
<reference evidence="2" key="1">
    <citation type="submission" date="2019-12" db="EMBL/GenBank/DDBJ databases">
        <title>Comparative genomics gives insights into the taxonomy of the Azoarcus-Aromatoleum group and reveals separate origins of nif in the plant-associated Azoarcus and non-plant-associated Aromatoleum sub-groups.</title>
        <authorList>
            <person name="Lafos M."/>
            <person name="Maluk M."/>
            <person name="Batista M."/>
            <person name="Junghare M."/>
            <person name="Carmona M."/>
            <person name="Faoro H."/>
            <person name="Cruz L.M."/>
            <person name="Battistoni F."/>
            <person name="De Souza E."/>
            <person name="Pedrosa F."/>
            <person name="Chen W.-M."/>
            <person name="Poole P.S."/>
            <person name="Dixon R.A."/>
            <person name="James E.K."/>
        </authorList>
    </citation>
    <scope>NUCLEOTIDE SEQUENCE</scope>
    <source>
        <strain evidence="2">NSC3</strain>
    </source>
</reference>
<evidence type="ECO:0000313" key="3">
    <source>
        <dbReference type="Proteomes" id="UP000599523"/>
    </source>
</evidence>
<protein>
    <submittedName>
        <fullName evidence="2">Acyl carrier protein</fullName>
    </submittedName>
</protein>
<dbReference type="InterPro" id="IPR009081">
    <property type="entry name" value="PP-bd_ACP"/>
</dbReference>
<comment type="caution">
    <text evidence="2">The sequence shown here is derived from an EMBL/GenBank/DDBJ whole genome shotgun (WGS) entry which is preliminary data.</text>
</comment>
<gene>
    <name evidence="2" type="ORF">GPA21_13640</name>
</gene>
<evidence type="ECO:0000313" key="2">
    <source>
        <dbReference type="EMBL" id="NMG04000.1"/>
    </source>
</evidence>
<dbReference type="Pfam" id="PF00550">
    <property type="entry name" value="PP-binding"/>
    <property type="match status" value="1"/>
</dbReference>
<feature type="domain" description="Carrier" evidence="1">
    <location>
        <begin position="7"/>
        <end position="83"/>
    </location>
</feature>
<dbReference type="EMBL" id="WTVM01000087">
    <property type="protein sequence ID" value="NMG04000.1"/>
    <property type="molecule type" value="Genomic_DNA"/>
</dbReference>